<gene>
    <name evidence="2" type="ORF">K504DRAFT_367277</name>
</gene>
<organism evidence="2 3">
    <name type="scientific">Pleomassaria siparia CBS 279.74</name>
    <dbReference type="NCBI Taxonomy" id="1314801"/>
    <lineage>
        <taxon>Eukaryota</taxon>
        <taxon>Fungi</taxon>
        <taxon>Dikarya</taxon>
        <taxon>Ascomycota</taxon>
        <taxon>Pezizomycotina</taxon>
        <taxon>Dothideomycetes</taxon>
        <taxon>Pleosporomycetidae</taxon>
        <taxon>Pleosporales</taxon>
        <taxon>Pleomassariaceae</taxon>
        <taxon>Pleomassaria</taxon>
    </lineage>
</organism>
<evidence type="ECO:0000313" key="3">
    <source>
        <dbReference type="Proteomes" id="UP000799428"/>
    </source>
</evidence>
<feature type="region of interest" description="Disordered" evidence="1">
    <location>
        <begin position="401"/>
        <end position="424"/>
    </location>
</feature>
<feature type="region of interest" description="Disordered" evidence="1">
    <location>
        <begin position="129"/>
        <end position="157"/>
    </location>
</feature>
<evidence type="ECO:0000256" key="1">
    <source>
        <dbReference type="SAM" id="MobiDB-lite"/>
    </source>
</evidence>
<feature type="compositionally biased region" description="Acidic residues" evidence="1">
    <location>
        <begin position="129"/>
        <end position="143"/>
    </location>
</feature>
<dbReference type="Proteomes" id="UP000799428">
    <property type="component" value="Unassembled WGS sequence"/>
</dbReference>
<feature type="compositionally biased region" description="Polar residues" evidence="1">
    <location>
        <begin position="408"/>
        <end position="424"/>
    </location>
</feature>
<dbReference type="PANTHER" id="PTHR42032">
    <property type="entry name" value="YALI0E30679P"/>
    <property type="match status" value="1"/>
</dbReference>
<evidence type="ECO:0000313" key="2">
    <source>
        <dbReference type="EMBL" id="KAF2715198.1"/>
    </source>
</evidence>
<dbReference type="PANTHER" id="PTHR42032:SF1">
    <property type="entry name" value="YALI0E30679P"/>
    <property type="match status" value="1"/>
</dbReference>
<feature type="compositionally biased region" description="Polar residues" evidence="1">
    <location>
        <begin position="144"/>
        <end position="157"/>
    </location>
</feature>
<name>A0A6G1KQT4_9PLEO</name>
<protein>
    <submittedName>
        <fullName evidence="2">Uncharacterized protein</fullName>
    </submittedName>
</protein>
<dbReference type="EMBL" id="MU005764">
    <property type="protein sequence ID" value="KAF2715198.1"/>
    <property type="molecule type" value="Genomic_DNA"/>
</dbReference>
<proteinExistence type="predicted"/>
<keyword evidence="3" id="KW-1185">Reference proteome</keyword>
<accession>A0A6G1KQT4</accession>
<reference evidence="2" key="1">
    <citation type="journal article" date="2020" name="Stud. Mycol.">
        <title>101 Dothideomycetes genomes: a test case for predicting lifestyles and emergence of pathogens.</title>
        <authorList>
            <person name="Haridas S."/>
            <person name="Albert R."/>
            <person name="Binder M."/>
            <person name="Bloem J."/>
            <person name="Labutti K."/>
            <person name="Salamov A."/>
            <person name="Andreopoulos B."/>
            <person name="Baker S."/>
            <person name="Barry K."/>
            <person name="Bills G."/>
            <person name="Bluhm B."/>
            <person name="Cannon C."/>
            <person name="Castanera R."/>
            <person name="Culley D."/>
            <person name="Daum C."/>
            <person name="Ezra D."/>
            <person name="Gonzalez J."/>
            <person name="Henrissat B."/>
            <person name="Kuo A."/>
            <person name="Liang C."/>
            <person name="Lipzen A."/>
            <person name="Lutzoni F."/>
            <person name="Magnuson J."/>
            <person name="Mondo S."/>
            <person name="Nolan M."/>
            <person name="Ohm R."/>
            <person name="Pangilinan J."/>
            <person name="Park H.-J."/>
            <person name="Ramirez L."/>
            <person name="Alfaro M."/>
            <person name="Sun H."/>
            <person name="Tritt A."/>
            <person name="Yoshinaga Y."/>
            <person name="Zwiers L.-H."/>
            <person name="Turgeon B."/>
            <person name="Goodwin S."/>
            <person name="Spatafora J."/>
            <person name="Crous P."/>
            <person name="Grigoriev I."/>
        </authorList>
    </citation>
    <scope>NUCLEOTIDE SEQUENCE</scope>
    <source>
        <strain evidence="2">CBS 279.74</strain>
    </source>
</reference>
<dbReference type="OrthoDB" id="5422510at2759"/>
<dbReference type="AlphaFoldDB" id="A0A6G1KQT4"/>
<sequence>MSNRAATFPEGAHYSTLPLARRRSSILSEYSDTRQSFRSSTDSLLRPQDMDKLTASNEPTVWHSAPLAFAILPAAGGLLFKNGGAVVTDVLLLALASMFLNWCRDWYHAAQQVEYVVDETQLGDTILEEDEDEDSEGSPDEDAQSSSAPTKPNLSKTVVKNNLQDVTDAQKDARRQLAREEVMALIFCFLGPLLGAYLLHTIRSQLTRPAEGLVSDYNLTIFILAAELRPVAHVIKMKQERMIHLQRVVHQDFKDTLGRADAQQIFKKLADVEARLAQPTNNTDVETSKISATVRVALQPQLDALNRAVRRYEKRQAAQSIQIEARFAEVDSRLKDALSLAAAAARIGQRSSFVSMVVTWVANMAVYGIHTSWAICMYPFRVAAAMTAEVESWFIKPDRHPRKRIKGQSPSSLSTPRMQSRSGR</sequence>